<accession>A0A0A9E3G1</accession>
<name>A0A0A9E3G1_ARUDO</name>
<reference evidence="1" key="1">
    <citation type="submission" date="2014-09" db="EMBL/GenBank/DDBJ databases">
        <authorList>
            <person name="Magalhaes I.L.F."/>
            <person name="Oliveira U."/>
            <person name="Santos F.R."/>
            <person name="Vidigal T.H.D.A."/>
            <person name="Brescovit A.D."/>
            <person name="Santos A.J."/>
        </authorList>
    </citation>
    <scope>NUCLEOTIDE SEQUENCE</scope>
    <source>
        <tissue evidence="1">Shoot tissue taken approximately 20 cm above the soil surface</tissue>
    </source>
</reference>
<protein>
    <submittedName>
        <fullName evidence="1">Uncharacterized protein</fullName>
    </submittedName>
</protein>
<evidence type="ECO:0000313" key="1">
    <source>
        <dbReference type="EMBL" id="JAD92445.1"/>
    </source>
</evidence>
<proteinExistence type="predicted"/>
<dbReference type="EMBL" id="GBRH01205450">
    <property type="protein sequence ID" value="JAD92445.1"/>
    <property type="molecule type" value="Transcribed_RNA"/>
</dbReference>
<sequence>MEIQPPYASCERGTDGNGVKMTCDRNNWITQYLSKCKHRQVRLKWPLERNLVSDTTGHTEHSLL</sequence>
<reference evidence="1" key="2">
    <citation type="journal article" date="2015" name="Data Brief">
        <title>Shoot transcriptome of the giant reed, Arundo donax.</title>
        <authorList>
            <person name="Barrero R.A."/>
            <person name="Guerrero F.D."/>
            <person name="Moolhuijzen P."/>
            <person name="Goolsby J.A."/>
            <person name="Tidwell J."/>
            <person name="Bellgard S.E."/>
            <person name="Bellgard M.I."/>
        </authorList>
    </citation>
    <scope>NUCLEOTIDE SEQUENCE</scope>
    <source>
        <tissue evidence="1">Shoot tissue taken approximately 20 cm above the soil surface</tissue>
    </source>
</reference>
<dbReference type="AlphaFoldDB" id="A0A0A9E3G1"/>
<organism evidence="1">
    <name type="scientific">Arundo donax</name>
    <name type="common">Giant reed</name>
    <name type="synonym">Donax arundinaceus</name>
    <dbReference type="NCBI Taxonomy" id="35708"/>
    <lineage>
        <taxon>Eukaryota</taxon>
        <taxon>Viridiplantae</taxon>
        <taxon>Streptophyta</taxon>
        <taxon>Embryophyta</taxon>
        <taxon>Tracheophyta</taxon>
        <taxon>Spermatophyta</taxon>
        <taxon>Magnoliopsida</taxon>
        <taxon>Liliopsida</taxon>
        <taxon>Poales</taxon>
        <taxon>Poaceae</taxon>
        <taxon>PACMAD clade</taxon>
        <taxon>Arundinoideae</taxon>
        <taxon>Arundineae</taxon>
        <taxon>Arundo</taxon>
    </lineage>
</organism>